<comment type="caution">
    <text evidence="6">The sequence shown here is derived from an EMBL/GenBank/DDBJ whole genome shotgun (WGS) entry which is preliminary data.</text>
</comment>
<dbReference type="Pfam" id="PF03466">
    <property type="entry name" value="LysR_substrate"/>
    <property type="match status" value="1"/>
</dbReference>
<dbReference type="EMBL" id="JBBKZT010000006">
    <property type="protein sequence ID" value="MEJ8847816.1"/>
    <property type="molecule type" value="Genomic_DNA"/>
</dbReference>
<dbReference type="Pfam" id="PF00126">
    <property type="entry name" value="HTH_1"/>
    <property type="match status" value="1"/>
</dbReference>
<dbReference type="PROSITE" id="PS50931">
    <property type="entry name" value="HTH_LYSR"/>
    <property type="match status" value="1"/>
</dbReference>
<dbReference type="PANTHER" id="PTHR30126:SF40">
    <property type="entry name" value="HTH-TYPE TRANSCRIPTIONAL REGULATOR GLTR"/>
    <property type="match status" value="1"/>
</dbReference>
<dbReference type="InterPro" id="IPR000847">
    <property type="entry name" value="LysR_HTH_N"/>
</dbReference>
<reference evidence="6 7" key="1">
    <citation type="submission" date="2024-03" db="EMBL/GenBank/DDBJ databases">
        <title>Novel species of the genus Variovorax.</title>
        <authorList>
            <person name="Liu Q."/>
            <person name="Xin Y.-H."/>
        </authorList>
    </citation>
    <scope>NUCLEOTIDE SEQUENCE [LARGE SCALE GENOMIC DNA]</scope>
    <source>
        <strain evidence="6 7">KACC 18900</strain>
    </source>
</reference>
<proteinExistence type="inferred from homology"/>
<evidence type="ECO:0000256" key="1">
    <source>
        <dbReference type="ARBA" id="ARBA00009437"/>
    </source>
</evidence>
<accession>A0ABU8WK09</accession>
<dbReference type="InterPro" id="IPR036388">
    <property type="entry name" value="WH-like_DNA-bd_sf"/>
</dbReference>
<evidence type="ECO:0000313" key="6">
    <source>
        <dbReference type="EMBL" id="MEJ8847816.1"/>
    </source>
</evidence>
<evidence type="ECO:0000256" key="2">
    <source>
        <dbReference type="ARBA" id="ARBA00023015"/>
    </source>
</evidence>
<evidence type="ECO:0000256" key="3">
    <source>
        <dbReference type="ARBA" id="ARBA00023125"/>
    </source>
</evidence>
<dbReference type="CDD" id="cd05466">
    <property type="entry name" value="PBP2_LTTR_substrate"/>
    <property type="match status" value="1"/>
</dbReference>
<protein>
    <submittedName>
        <fullName evidence="6">LysR family transcriptional regulator</fullName>
    </submittedName>
</protein>
<name>A0ABU8WK09_9BURK</name>
<dbReference type="InterPro" id="IPR005119">
    <property type="entry name" value="LysR_subst-bd"/>
</dbReference>
<dbReference type="InterPro" id="IPR036390">
    <property type="entry name" value="WH_DNA-bd_sf"/>
</dbReference>
<evidence type="ECO:0000259" key="5">
    <source>
        <dbReference type="PROSITE" id="PS50931"/>
    </source>
</evidence>
<gene>
    <name evidence="6" type="ORF">WKW82_14240</name>
</gene>
<evidence type="ECO:0000313" key="7">
    <source>
        <dbReference type="Proteomes" id="UP001385892"/>
    </source>
</evidence>
<keyword evidence="2" id="KW-0805">Transcription regulation</keyword>
<dbReference type="RefSeq" id="WP_340342954.1">
    <property type="nucleotide sequence ID" value="NZ_JBBKZT010000006.1"/>
</dbReference>
<dbReference type="SUPFAM" id="SSF46785">
    <property type="entry name" value="Winged helix' DNA-binding domain"/>
    <property type="match status" value="1"/>
</dbReference>
<keyword evidence="3" id="KW-0238">DNA-binding</keyword>
<keyword evidence="4" id="KW-0804">Transcription</keyword>
<dbReference type="Gene3D" id="1.10.10.10">
    <property type="entry name" value="Winged helix-like DNA-binding domain superfamily/Winged helix DNA-binding domain"/>
    <property type="match status" value="1"/>
</dbReference>
<keyword evidence="7" id="KW-1185">Reference proteome</keyword>
<feature type="domain" description="HTH lysR-type" evidence="5">
    <location>
        <begin position="4"/>
        <end position="61"/>
    </location>
</feature>
<dbReference type="PRINTS" id="PR00039">
    <property type="entry name" value="HTHLYSR"/>
</dbReference>
<comment type="similarity">
    <text evidence="1">Belongs to the LysR transcriptional regulatory family.</text>
</comment>
<evidence type="ECO:0000256" key="4">
    <source>
        <dbReference type="ARBA" id="ARBA00023163"/>
    </source>
</evidence>
<dbReference type="Proteomes" id="UP001385892">
    <property type="component" value="Unassembled WGS sequence"/>
</dbReference>
<dbReference type="Gene3D" id="3.40.190.290">
    <property type="match status" value="1"/>
</dbReference>
<dbReference type="SUPFAM" id="SSF53850">
    <property type="entry name" value="Periplasmic binding protein-like II"/>
    <property type="match status" value="1"/>
</dbReference>
<organism evidence="6 7">
    <name type="scientific">Variovorax rhizosphaerae</name>
    <dbReference type="NCBI Taxonomy" id="1836200"/>
    <lineage>
        <taxon>Bacteria</taxon>
        <taxon>Pseudomonadati</taxon>
        <taxon>Pseudomonadota</taxon>
        <taxon>Betaproteobacteria</taxon>
        <taxon>Burkholderiales</taxon>
        <taxon>Comamonadaceae</taxon>
        <taxon>Variovorax</taxon>
    </lineage>
</organism>
<dbReference type="PANTHER" id="PTHR30126">
    <property type="entry name" value="HTH-TYPE TRANSCRIPTIONAL REGULATOR"/>
    <property type="match status" value="1"/>
</dbReference>
<sequence length="301" mass="32383">MRPVELNQLRSFLSVARTGQLVRASEQLHLTQSALSKQIKGLEDELGVLLFSRTPAGMVLSGAGRRLLPLAAKTVESAQELSALAKSMRGTVSGALKLGTIIDPESIRLGPLLSTLLELYPHVDVSLLHGISGGVVQMLREKQVDVCFYLGTLKDPEIAVRQLALEHYVVVGPAAWEAQLRDADWPALAAMPWLATPAGSSQHGLVDQMFAERGLACHTVVEADQEASMIELVQTGVALGLMRERIAAPALRNGQAVVWPGVRLPCPLSLLYLRSNEDSMTLQALLAVAQLVWPAEGELAP</sequence>